<feature type="region of interest" description="Disordered" evidence="15">
    <location>
        <begin position="221"/>
        <end position="241"/>
    </location>
</feature>
<evidence type="ECO:0000256" key="12">
    <source>
        <dbReference type="ARBA" id="ARBA00048366"/>
    </source>
</evidence>
<dbReference type="InterPro" id="IPR006070">
    <property type="entry name" value="Sua5-like_dom"/>
</dbReference>
<evidence type="ECO:0000256" key="14">
    <source>
        <dbReference type="PIRSR" id="PIRSR004930-1"/>
    </source>
</evidence>
<feature type="binding site" evidence="14">
    <location>
        <position position="156"/>
    </location>
    <ligand>
        <name>ATP</name>
        <dbReference type="ChEBI" id="CHEBI:30616"/>
    </ligand>
</feature>
<evidence type="ECO:0000256" key="9">
    <source>
        <dbReference type="ARBA" id="ARBA00022741"/>
    </source>
</evidence>
<comment type="function">
    <text evidence="13">Required for the formation of a threonylcarbamoyl group on adenosine at position 37 (t(6)A37) in tRNAs that read codons beginning with adenine.</text>
</comment>
<dbReference type="GO" id="GO:0006450">
    <property type="term" value="P:regulation of translational fidelity"/>
    <property type="evidence" value="ECO:0007669"/>
    <property type="project" value="TreeGrafter"/>
</dbReference>
<dbReference type="SUPFAM" id="SSF55821">
    <property type="entry name" value="YrdC/RibB"/>
    <property type="match status" value="1"/>
</dbReference>
<evidence type="ECO:0000256" key="7">
    <source>
        <dbReference type="ARBA" id="ARBA00022694"/>
    </source>
</evidence>
<evidence type="ECO:0000313" key="17">
    <source>
        <dbReference type="EMBL" id="PZD97886.1"/>
    </source>
</evidence>
<keyword evidence="9 13" id="KW-0547">Nucleotide-binding</keyword>
<dbReference type="Gene3D" id="3.90.870.10">
    <property type="entry name" value="DHBP synthase"/>
    <property type="match status" value="1"/>
</dbReference>
<feature type="binding site" evidence="14">
    <location>
        <position position="66"/>
    </location>
    <ligand>
        <name>ATP</name>
        <dbReference type="ChEBI" id="CHEBI:30616"/>
    </ligand>
</feature>
<accession>A0A2W1LFR8</accession>
<dbReference type="EC" id="2.7.7.87" evidence="3 13"/>
<keyword evidence="5 13" id="KW-0963">Cytoplasm</keyword>
<evidence type="ECO:0000256" key="1">
    <source>
        <dbReference type="ARBA" id="ARBA00004496"/>
    </source>
</evidence>
<keyword evidence="10 13" id="KW-0067">ATP-binding</keyword>
<feature type="binding site" evidence="14">
    <location>
        <position position="62"/>
    </location>
    <ligand>
        <name>ATP</name>
        <dbReference type="ChEBI" id="CHEBI:30616"/>
    </ligand>
</feature>
<dbReference type="GO" id="GO:0003725">
    <property type="term" value="F:double-stranded RNA binding"/>
    <property type="evidence" value="ECO:0007669"/>
    <property type="project" value="UniProtKB-UniRule"/>
</dbReference>
<feature type="domain" description="YrdC-like" evidence="16">
    <location>
        <begin position="17"/>
        <end position="204"/>
    </location>
</feature>
<dbReference type="GO" id="GO:0000049">
    <property type="term" value="F:tRNA binding"/>
    <property type="evidence" value="ECO:0007669"/>
    <property type="project" value="TreeGrafter"/>
</dbReference>
<comment type="caution">
    <text evidence="17">The sequence shown here is derived from an EMBL/GenBank/DDBJ whole genome shotgun (WGS) entry which is preliminary data.</text>
</comment>
<dbReference type="PROSITE" id="PS51163">
    <property type="entry name" value="YRDC"/>
    <property type="match status" value="1"/>
</dbReference>
<evidence type="ECO:0000256" key="13">
    <source>
        <dbReference type="PIRNR" id="PIRNR004930"/>
    </source>
</evidence>
<dbReference type="PANTHER" id="PTHR17490">
    <property type="entry name" value="SUA5"/>
    <property type="match status" value="1"/>
</dbReference>
<evidence type="ECO:0000313" key="18">
    <source>
        <dbReference type="Proteomes" id="UP000249522"/>
    </source>
</evidence>
<dbReference type="GO" id="GO:0005737">
    <property type="term" value="C:cytoplasm"/>
    <property type="evidence" value="ECO:0007669"/>
    <property type="project" value="UniProtKB-SubCell"/>
</dbReference>
<comment type="similarity">
    <text evidence="2 13">Belongs to the SUA5 family.</text>
</comment>
<dbReference type="InterPro" id="IPR010923">
    <property type="entry name" value="T(6)A37_SUA5"/>
</dbReference>
<keyword evidence="6 13" id="KW-0808">Transferase</keyword>
<evidence type="ECO:0000256" key="6">
    <source>
        <dbReference type="ARBA" id="ARBA00022679"/>
    </source>
</evidence>
<evidence type="ECO:0000256" key="4">
    <source>
        <dbReference type="ARBA" id="ARBA00015492"/>
    </source>
</evidence>
<dbReference type="GO" id="GO:0005524">
    <property type="term" value="F:ATP binding"/>
    <property type="evidence" value="ECO:0007669"/>
    <property type="project" value="UniProtKB-UniRule"/>
</dbReference>
<dbReference type="OrthoDB" id="9814580at2"/>
<dbReference type="Pfam" id="PF03481">
    <property type="entry name" value="Sua5_C"/>
    <property type="match status" value="1"/>
</dbReference>
<dbReference type="InterPro" id="IPR050156">
    <property type="entry name" value="TC-AMP_synthase_SUA5"/>
</dbReference>
<evidence type="ECO:0000256" key="11">
    <source>
        <dbReference type="ARBA" id="ARBA00029774"/>
    </source>
</evidence>
<proteinExistence type="inferred from homology"/>
<dbReference type="InterPro" id="IPR005145">
    <property type="entry name" value="Sua5_C"/>
</dbReference>
<dbReference type="GO" id="GO:0008033">
    <property type="term" value="P:tRNA processing"/>
    <property type="evidence" value="ECO:0007669"/>
    <property type="project" value="UniProtKB-KW"/>
</dbReference>
<feature type="binding site" evidence="14">
    <location>
        <position position="186"/>
    </location>
    <ligand>
        <name>L-threonine</name>
        <dbReference type="ChEBI" id="CHEBI:57926"/>
    </ligand>
</feature>
<feature type="binding site" evidence="14">
    <location>
        <position position="148"/>
    </location>
    <ligand>
        <name>ATP</name>
        <dbReference type="ChEBI" id="CHEBI:30616"/>
    </ligand>
</feature>
<dbReference type="EMBL" id="QKRB01000006">
    <property type="protein sequence ID" value="PZD97886.1"/>
    <property type="molecule type" value="Genomic_DNA"/>
</dbReference>
<evidence type="ECO:0000256" key="5">
    <source>
        <dbReference type="ARBA" id="ARBA00022490"/>
    </source>
</evidence>
<dbReference type="AlphaFoldDB" id="A0A2W1LFR8"/>
<protein>
    <recommendedName>
        <fullName evidence="4 13">Threonylcarbamoyl-AMP synthase</fullName>
        <shortName evidence="13">TC-AMP synthase</shortName>
        <ecNumber evidence="3 13">2.7.7.87</ecNumber>
    </recommendedName>
    <alternativeName>
        <fullName evidence="11 13">L-threonylcarbamoyladenylate synthase</fullName>
    </alternativeName>
</protein>
<dbReference type="Gene3D" id="3.40.50.11030">
    <property type="entry name" value="Threonylcarbamoyl-AMP synthase, C-terminal domain"/>
    <property type="match status" value="1"/>
</dbReference>
<evidence type="ECO:0000256" key="8">
    <source>
        <dbReference type="ARBA" id="ARBA00022695"/>
    </source>
</evidence>
<feature type="binding site" evidence="14">
    <location>
        <position position="71"/>
    </location>
    <ligand>
        <name>L-threonine</name>
        <dbReference type="ChEBI" id="CHEBI:57926"/>
    </ligand>
</feature>
<dbReference type="GO" id="GO:0061710">
    <property type="term" value="F:L-threonylcarbamoyladenylate synthase"/>
    <property type="evidence" value="ECO:0007669"/>
    <property type="project" value="UniProtKB-EC"/>
</dbReference>
<name>A0A2W1LFR8_9BACL</name>
<dbReference type="PANTHER" id="PTHR17490:SF16">
    <property type="entry name" value="THREONYLCARBAMOYL-AMP SYNTHASE"/>
    <property type="match status" value="1"/>
</dbReference>
<feature type="binding site" evidence="14">
    <location>
        <position position="245"/>
    </location>
    <ligand>
        <name>ATP</name>
        <dbReference type="ChEBI" id="CHEBI:30616"/>
    </ligand>
</feature>
<sequence length="356" mass="36909">MKLWRIPENGSESPEARAAITEAGELLGTGGIVAFPTETVYGLGCDAANTEAVERVFAAKGRPSDNPLIVHIADERQLEPIVKPYSGTAAKLMAAFWPGPLTIVLPALEGAVSPRVTAGLDTVAVRMPAHETALKLIAAAGCPIAAPSANRSGRPSPTRAEHVQEDLESRIDGLVDGGPAAVGLESTVVEVSEGCIRILRPGSVTAEELAAAGGCEVVEQDEGAAGERSGQPEAPRSPGMKYTHYAPAGSMTLVAGEPEAVSGYIMKEAAMAAAEGRRTGILVYEEHAAAYEADAVLVLGSLGRPADAARTLYDALRTFDKLGIEEIWAEACPQEGIGAALMNRLTKAAGGRLIQV</sequence>
<comment type="subcellular location">
    <subcellularLocation>
        <location evidence="1 13">Cytoplasm</location>
    </subcellularLocation>
</comment>
<feature type="binding site" evidence="14">
    <location>
        <position position="122"/>
    </location>
    <ligand>
        <name>L-threonine</name>
        <dbReference type="ChEBI" id="CHEBI:57926"/>
    </ligand>
</feature>
<organism evidence="17 18">
    <name type="scientific">Paenibacillus sambharensis</name>
    <dbReference type="NCBI Taxonomy" id="1803190"/>
    <lineage>
        <taxon>Bacteria</taxon>
        <taxon>Bacillati</taxon>
        <taxon>Bacillota</taxon>
        <taxon>Bacilli</taxon>
        <taxon>Bacillales</taxon>
        <taxon>Paenibacillaceae</taxon>
        <taxon>Paenibacillus</taxon>
    </lineage>
</organism>
<evidence type="ECO:0000256" key="15">
    <source>
        <dbReference type="SAM" id="MobiDB-lite"/>
    </source>
</evidence>
<evidence type="ECO:0000256" key="2">
    <source>
        <dbReference type="ARBA" id="ARBA00007663"/>
    </source>
</evidence>
<evidence type="ECO:0000259" key="16">
    <source>
        <dbReference type="PROSITE" id="PS51163"/>
    </source>
</evidence>
<dbReference type="RefSeq" id="WP_111144849.1">
    <property type="nucleotide sequence ID" value="NZ_QKRB01000006.1"/>
</dbReference>
<keyword evidence="18" id="KW-1185">Reference proteome</keyword>
<dbReference type="NCBIfam" id="TIGR00057">
    <property type="entry name" value="L-threonylcarbamoyladenylate synthase"/>
    <property type="match status" value="1"/>
</dbReference>
<dbReference type="PIRSF" id="PIRSF004930">
    <property type="entry name" value="Tln_factor_SUA5"/>
    <property type="match status" value="1"/>
</dbReference>
<evidence type="ECO:0000256" key="10">
    <source>
        <dbReference type="ARBA" id="ARBA00022840"/>
    </source>
</evidence>
<dbReference type="InterPro" id="IPR038385">
    <property type="entry name" value="Sua5/YwlC_C"/>
</dbReference>
<keyword evidence="8 13" id="KW-0548">Nucleotidyltransferase</keyword>
<dbReference type="Pfam" id="PF01300">
    <property type="entry name" value="Sua5_yciO_yrdC"/>
    <property type="match status" value="1"/>
</dbReference>
<dbReference type="InterPro" id="IPR017945">
    <property type="entry name" value="DHBP_synth_RibB-like_a/b_dom"/>
</dbReference>
<dbReference type="Proteomes" id="UP000249522">
    <property type="component" value="Unassembled WGS sequence"/>
</dbReference>
<comment type="catalytic activity">
    <reaction evidence="12 13">
        <text>L-threonine + hydrogencarbonate + ATP = L-threonylcarbamoyladenylate + diphosphate + H2O</text>
        <dbReference type="Rhea" id="RHEA:36407"/>
        <dbReference type="ChEBI" id="CHEBI:15377"/>
        <dbReference type="ChEBI" id="CHEBI:17544"/>
        <dbReference type="ChEBI" id="CHEBI:30616"/>
        <dbReference type="ChEBI" id="CHEBI:33019"/>
        <dbReference type="ChEBI" id="CHEBI:57926"/>
        <dbReference type="ChEBI" id="CHEBI:73682"/>
        <dbReference type="EC" id="2.7.7.87"/>
    </reaction>
</comment>
<keyword evidence="7 13" id="KW-0819">tRNA processing</keyword>
<dbReference type="FunFam" id="3.90.870.10:FF:000009">
    <property type="entry name" value="Threonylcarbamoyl-AMP synthase, putative"/>
    <property type="match status" value="1"/>
</dbReference>
<feature type="binding site" evidence="14">
    <location>
        <position position="126"/>
    </location>
    <ligand>
        <name>L-threonine</name>
        <dbReference type="ChEBI" id="CHEBI:57926"/>
    </ligand>
</feature>
<evidence type="ECO:0000256" key="3">
    <source>
        <dbReference type="ARBA" id="ARBA00012584"/>
    </source>
</evidence>
<feature type="binding site" evidence="14">
    <location>
        <position position="200"/>
    </location>
    <ligand>
        <name>ATP</name>
        <dbReference type="ChEBI" id="CHEBI:30616"/>
    </ligand>
</feature>
<feature type="binding site" evidence="14">
    <location>
        <position position="39"/>
    </location>
    <ligand>
        <name>L-threonine</name>
        <dbReference type="ChEBI" id="CHEBI:57926"/>
    </ligand>
</feature>
<feature type="binding site" evidence="14">
    <location>
        <position position="146"/>
    </location>
    <ligand>
        <name>L-threonine</name>
        <dbReference type="ChEBI" id="CHEBI:57926"/>
    </ligand>
</feature>
<reference evidence="17 18" key="1">
    <citation type="submission" date="2018-06" db="EMBL/GenBank/DDBJ databases">
        <title>Paenibacillus imtechensis sp. nov.</title>
        <authorList>
            <person name="Pinnaka A.K."/>
            <person name="Singh H."/>
            <person name="Kaur M."/>
        </authorList>
    </citation>
    <scope>NUCLEOTIDE SEQUENCE [LARGE SCALE GENOMIC DNA]</scope>
    <source>
        <strain evidence="17 18">SMB1</strain>
    </source>
</reference>
<gene>
    <name evidence="17" type="ORF">DNH61_00460</name>
</gene>